<dbReference type="EC" id="2.7.13.3" evidence="2"/>
<feature type="compositionally biased region" description="Basic residues" evidence="8">
    <location>
        <begin position="675"/>
        <end position="685"/>
    </location>
</feature>
<dbReference type="Pfam" id="PF10069">
    <property type="entry name" value="DICT"/>
    <property type="match status" value="1"/>
</dbReference>
<comment type="catalytic activity">
    <reaction evidence="1">
        <text>ATP + protein L-histidine = ADP + protein N-phospho-L-histidine.</text>
        <dbReference type="EC" id="2.7.13.3"/>
    </reaction>
</comment>
<dbReference type="SUPFAM" id="SSF55874">
    <property type="entry name" value="ATPase domain of HSP90 chaperone/DNA topoisomerase II/histidine kinase"/>
    <property type="match status" value="1"/>
</dbReference>
<feature type="coiled-coil region" evidence="7">
    <location>
        <begin position="396"/>
        <end position="423"/>
    </location>
</feature>
<dbReference type="Pfam" id="PF02518">
    <property type="entry name" value="HATPase_c"/>
    <property type="match status" value="1"/>
</dbReference>
<keyword evidence="7" id="KW-0175">Coiled coil</keyword>
<sequence length="685" mass="76588">MSIYTSVLEDLLRAEPKLRTQVYFKSSLVALSHAMEDQVLAAPEGGTLGDEDMPLVIACFQKERFYRQEAHRYRRIGEKSDQVYVLAAPETEFKNSSDVLEMVAFSPDDALAREWHLVAIGSNYAMCLVCQEKEEEKPLPEHLAMDQARRFEGIWTFERPVVNRAASLLLDQIMAYRPELTAKVKQGKAMLAAGQKNPLVADPAPFADRLVTYLQASQYKLMKTYRSLADQERRERLVNSIASSLRRSLEPVEIFQVATRELGIATGACRCLIYRCKETDESAIIEHQYLANGISSLAGQTWPLKDHPLFQEVLHSRESAWTGEAETDPRLKTPAMKRAITRWHIGSWLLVPVMYQTQVVGIVELHHCGGCPRDWVEEERRMVEAIASQIGVALIQAEAYTHLEELNHQLEALERTRSNLIAITGHELRTPLSTIQICLESLATDPDMPAELRQIMLSTALADADRLRKLVQDFLTLSHLESGRVQWHLETLSLLECVEVALSSIRARQASADLPHLEIQMPEDLPFARADGEWLVEVLSKLLDNSCKFTPPTGTITITATALDDGNIEIIVADTGRGIPSDRLETVFDRFYQEEGALRRTTGGTGLGLAICRQIVTGWGGRIWATSSGINQGTGFHFTIPAAKDSQNLSLEPPGANPAKKRSRNANSGNTTRQSRSRQIRKSPS</sequence>
<evidence type="ECO:0000313" key="10">
    <source>
        <dbReference type="EMBL" id="HGG00388.1"/>
    </source>
</evidence>
<evidence type="ECO:0000256" key="5">
    <source>
        <dbReference type="ARBA" id="ARBA00022777"/>
    </source>
</evidence>
<dbReference type="EMBL" id="DSPX01000066">
    <property type="protein sequence ID" value="HGG00388.1"/>
    <property type="molecule type" value="Genomic_DNA"/>
</dbReference>
<evidence type="ECO:0000256" key="4">
    <source>
        <dbReference type="ARBA" id="ARBA00022679"/>
    </source>
</evidence>
<dbReference type="AlphaFoldDB" id="A0A7C3ZV88"/>
<evidence type="ECO:0000256" key="8">
    <source>
        <dbReference type="SAM" id="MobiDB-lite"/>
    </source>
</evidence>
<dbReference type="PROSITE" id="PS50109">
    <property type="entry name" value="HIS_KIN"/>
    <property type="match status" value="1"/>
</dbReference>
<organism evidence="10">
    <name type="scientific">Planktothricoides sp. SpSt-374</name>
    <dbReference type="NCBI Taxonomy" id="2282167"/>
    <lineage>
        <taxon>Bacteria</taxon>
        <taxon>Bacillati</taxon>
        <taxon>Cyanobacteriota</taxon>
        <taxon>Cyanophyceae</taxon>
        <taxon>Oscillatoriophycideae</taxon>
        <taxon>Oscillatoriales</taxon>
        <taxon>Oscillatoriaceae</taxon>
        <taxon>Planktothricoides</taxon>
    </lineage>
</organism>
<dbReference type="InterPro" id="IPR005467">
    <property type="entry name" value="His_kinase_dom"/>
</dbReference>
<dbReference type="GO" id="GO:0000155">
    <property type="term" value="F:phosphorelay sensor kinase activity"/>
    <property type="evidence" value="ECO:0007669"/>
    <property type="project" value="InterPro"/>
</dbReference>
<dbReference type="Pfam" id="PF17150">
    <property type="entry name" value="CHASE6_C"/>
    <property type="match status" value="1"/>
</dbReference>
<keyword evidence="4" id="KW-0808">Transferase</keyword>
<dbReference type="InterPro" id="IPR003594">
    <property type="entry name" value="HATPase_dom"/>
</dbReference>
<dbReference type="InterPro" id="IPR004358">
    <property type="entry name" value="Sig_transdc_His_kin-like_C"/>
</dbReference>
<dbReference type="InterPro" id="IPR036890">
    <property type="entry name" value="HATPase_C_sf"/>
</dbReference>
<evidence type="ECO:0000259" key="9">
    <source>
        <dbReference type="PROSITE" id="PS50109"/>
    </source>
</evidence>
<feature type="domain" description="Histidine kinase" evidence="9">
    <location>
        <begin position="423"/>
        <end position="644"/>
    </location>
</feature>
<dbReference type="SMART" id="SM00065">
    <property type="entry name" value="GAF"/>
    <property type="match status" value="1"/>
</dbReference>
<protein>
    <recommendedName>
        <fullName evidence="2">histidine kinase</fullName>
        <ecNumber evidence="2">2.7.13.3</ecNumber>
    </recommendedName>
</protein>
<dbReference type="InterPro" id="IPR003018">
    <property type="entry name" value="GAF"/>
</dbReference>
<proteinExistence type="predicted"/>
<dbReference type="InterPro" id="IPR036097">
    <property type="entry name" value="HisK_dim/P_sf"/>
</dbReference>
<dbReference type="SUPFAM" id="SSF47384">
    <property type="entry name" value="Homodimeric domain of signal transducing histidine kinase"/>
    <property type="match status" value="1"/>
</dbReference>
<gene>
    <name evidence="10" type="ORF">ENR15_06980</name>
</gene>
<keyword evidence="6" id="KW-0902">Two-component regulatory system</keyword>
<accession>A0A7C3ZV88</accession>
<dbReference type="SMART" id="SM00387">
    <property type="entry name" value="HATPase_c"/>
    <property type="match status" value="1"/>
</dbReference>
<feature type="region of interest" description="Disordered" evidence="8">
    <location>
        <begin position="645"/>
        <end position="685"/>
    </location>
</feature>
<dbReference type="PANTHER" id="PTHR43711">
    <property type="entry name" value="TWO-COMPONENT HISTIDINE KINASE"/>
    <property type="match status" value="1"/>
</dbReference>
<dbReference type="Gene3D" id="1.10.287.130">
    <property type="match status" value="1"/>
</dbReference>
<evidence type="ECO:0000256" key="1">
    <source>
        <dbReference type="ARBA" id="ARBA00000085"/>
    </source>
</evidence>
<dbReference type="InterPro" id="IPR003661">
    <property type="entry name" value="HisK_dim/P_dom"/>
</dbReference>
<reference evidence="10" key="1">
    <citation type="journal article" date="2020" name="mSystems">
        <title>Genome- and Community-Level Interaction Insights into Carbon Utilization and Element Cycling Functions of Hydrothermarchaeota in Hydrothermal Sediment.</title>
        <authorList>
            <person name="Zhou Z."/>
            <person name="Liu Y."/>
            <person name="Xu W."/>
            <person name="Pan J."/>
            <person name="Luo Z.H."/>
            <person name="Li M."/>
        </authorList>
    </citation>
    <scope>NUCLEOTIDE SEQUENCE [LARGE SCALE GENOMIC DNA]</scope>
    <source>
        <strain evidence="10">SpSt-374</strain>
    </source>
</reference>
<comment type="caution">
    <text evidence="10">The sequence shown here is derived from an EMBL/GenBank/DDBJ whole genome shotgun (WGS) entry which is preliminary data.</text>
</comment>
<keyword evidence="5" id="KW-0418">Kinase</keyword>
<dbReference type="InterPro" id="IPR050736">
    <property type="entry name" value="Sensor_HK_Regulatory"/>
</dbReference>
<dbReference type="InterPro" id="IPR029016">
    <property type="entry name" value="GAF-like_dom_sf"/>
</dbReference>
<dbReference type="InterPro" id="IPR019278">
    <property type="entry name" value="DICT_dom"/>
</dbReference>
<evidence type="ECO:0000256" key="2">
    <source>
        <dbReference type="ARBA" id="ARBA00012438"/>
    </source>
</evidence>
<dbReference type="Pfam" id="PF01590">
    <property type="entry name" value="GAF"/>
    <property type="match status" value="1"/>
</dbReference>
<dbReference type="Gene3D" id="3.30.450.40">
    <property type="match status" value="1"/>
</dbReference>
<evidence type="ECO:0000256" key="6">
    <source>
        <dbReference type="ARBA" id="ARBA00023012"/>
    </source>
</evidence>
<dbReference type="Gene3D" id="3.30.565.10">
    <property type="entry name" value="Histidine kinase-like ATPase, C-terminal domain"/>
    <property type="match status" value="1"/>
</dbReference>
<dbReference type="SMART" id="SM00388">
    <property type="entry name" value="HisKA"/>
    <property type="match status" value="1"/>
</dbReference>
<evidence type="ECO:0000256" key="3">
    <source>
        <dbReference type="ARBA" id="ARBA00022553"/>
    </source>
</evidence>
<dbReference type="Pfam" id="PF00512">
    <property type="entry name" value="HisKA"/>
    <property type="match status" value="1"/>
</dbReference>
<evidence type="ECO:0000256" key="7">
    <source>
        <dbReference type="SAM" id="Coils"/>
    </source>
</evidence>
<keyword evidence="3" id="KW-0597">Phosphoprotein</keyword>
<name>A0A7C3ZV88_9CYAN</name>
<feature type="compositionally biased region" description="Polar residues" evidence="8">
    <location>
        <begin position="665"/>
        <end position="674"/>
    </location>
</feature>
<dbReference type="InterPro" id="IPR033415">
    <property type="entry name" value="CHASE6_C"/>
</dbReference>
<dbReference type="PANTHER" id="PTHR43711:SF26">
    <property type="entry name" value="SENSOR HISTIDINE KINASE RCSC"/>
    <property type="match status" value="1"/>
</dbReference>
<dbReference type="CDD" id="cd00082">
    <property type="entry name" value="HisKA"/>
    <property type="match status" value="1"/>
</dbReference>
<dbReference type="SUPFAM" id="SSF55781">
    <property type="entry name" value="GAF domain-like"/>
    <property type="match status" value="1"/>
</dbReference>
<dbReference type="CDD" id="cd00075">
    <property type="entry name" value="HATPase"/>
    <property type="match status" value="1"/>
</dbReference>
<dbReference type="PRINTS" id="PR00344">
    <property type="entry name" value="BCTRLSENSOR"/>
</dbReference>